<proteinExistence type="predicted"/>
<evidence type="ECO:0000313" key="10">
    <source>
        <dbReference type="EMBL" id="SMO79980.1"/>
    </source>
</evidence>
<evidence type="ECO:0000256" key="7">
    <source>
        <dbReference type="PROSITE-ProRule" id="PRU01373"/>
    </source>
</evidence>
<dbReference type="InterPro" id="IPR041280">
    <property type="entry name" value="Big_10"/>
</dbReference>
<dbReference type="CDD" id="cd16913">
    <property type="entry name" value="YkuD_like"/>
    <property type="match status" value="1"/>
</dbReference>
<feature type="region of interest" description="Disordered" evidence="8">
    <location>
        <begin position="17"/>
        <end position="41"/>
    </location>
</feature>
<dbReference type="PROSITE" id="PS52029">
    <property type="entry name" value="LD_TPASE"/>
    <property type="match status" value="1"/>
</dbReference>
<protein>
    <submittedName>
        <fullName evidence="10">Lipoprotein-anchoring transpeptidase ErfK/SrfK</fullName>
    </submittedName>
</protein>
<comment type="caution">
    <text evidence="10">The sequence shown here is derived from an EMBL/GenBank/DDBJ whole genome shotgun (WGS) entry which is preliminary data.</text>
</comment>
<sequence>MECGHVTRHTGGDIFSAAAASGGKRTSEGASVNVSTTDRTGRRATGIWSKARLGLAVVFTGTLLLTGCTIGDGGAQDTQVAEAPAEPSAVIDLSVAEGSTDANPVEPIVLTARDGRFDSVVMRNPEGLQVEGEFNPEFTEWRTTEELGYGRQYTLESTATDEAGLVTRKNASFTTLTPTIMTAAYLTTGEGSVVGIGQPVAVMFDEPIADRRAAQDNIHITTEPAVEGAFYWVSDQEVRWRPAEYWAPGTKIDVHVDIYGQDLGGGMYGQQDAQSSFEIGDAVISRVDDSTKQIVIERNGEVVKTMPTSMGKAATPTPNGVYVIGEKHASMIMDSSTYGVAVDSAEGYRTPVQYATRMSYSGIFVHAAPWSVWAQGSQNTSHGCLNVTTADAKWFYDNAKRGDIFEVSGTVGDTLPGWDGLGDWNVPWETWKAGNAEQGAA</sequence>
<dbReference type="Gene3D" id="2.60.40.3710">
    <property type="match status" value="1"/>
</dbReference>
<evidence type="ECO:0000256" key="2">
    <source>
        <dbReference type="ARBA" id="ARBA00022679"/>
    </source>
</evidence>
<feature type="compositionally biased region" description="Polar residues" evidence="8">
    <location>
        <begin position="28"/>
        <end position="38"/>
    </location>
</feature>
<evidence type="ECO:0000256" key="1">
    <source>
        <dbReference type="ARBA" id="ARBA00004752"/>
    </source>
</evidence>
<dbReference type="Pfam" id="PF03734">
    <property type="entry name" value="YkuD"/>
    <property type="match status" value="1"/>
</dbReference>
<evidence type="ECO:0000256" key="3">
    <source>
        <dbReference type="ARBA" id="ARBA00022960"/>
    </source>
</evidence>
<evidence type="ECO:0000313" key="11">
    <source>
        <dbReference type="Proteomes" id="UP000315460"/>
    </source>
</evidence>
<keyword evidence="6 7" id="KW-0961">Cell wall biogenesis/degradation</keyword>
<keyword evidence="4 7" id="KW-0573">Peptidoglycan synthesis</keyword>
<name>A0ABY1N2S4_9ACTN</name>
<dbReference type="Proteomes" id="UP000315460">
    <property type="component" value="Unassembled WGS sequence"/>
</dbReference>
<dbReference type="InterPro" id="IPR005490">
    <property type="entry name" value="LD_TPept_cat_dom"/>
</dbReference>
<dbReference type="PANTHER" id="PTHR30582:SF2">
    <property type="entry name" value="L,D-TRANSPEPTIDASE YCIB-RELATED"/>
    <property type="match status" value="1"/>
</dbReference>
<evidence type="ECO:0000256" key="4">
    <source>
        <dbReference type="ARBA" id="ARBA00022984"/>
    </source>
</evidence>
<dbReference type="Gene3D" id="2.60.40.3780">
    <property type="match status" value="1"/>
</dbReference>
<accession>A0ABY1N2S4</accession>
<dbReference type="InterPro" id="IPR050979">
    <property type="entry name" value="LD-transpeptidase"/>
</dbReference>
<keyword evidence="10" id="KW-0449">Lipoprotein</keyword>
<evidence type="ECO:0000256" key="8">
    <source>
        <dbReference type="SAM" id="MobiDB-lite"/>
    </source>
</evidence>
<reference evidence="10 11" key="1">
    <citation type="submission" date="2017-05" db="EMBL/GenBank/DDBJ databases">
        <authorList>
            <person name="Varghese N."/>
            <person name="Submissions S."/>
        </authorList>
    </citation>
    <scope>NUCLEOTIDE SEQUENCE [LARGE SCALE GENOMIC DNA]</scope>
    <source>
        <strain evidence="10 11">DSM 45139</strain>
    </source>
</reference>
<keyword evidence="2" id="KW-0808">Transferase</keyword>
<comment type="pathway">
    <text evidence="1 7">Cell wall biogenesis; peptidoglycan biosynthesis.</text>
</comment>
<keyword evidence="11" id="KW-1185">Reference proteome</keyword>
<dbReference type="InterPro" id="IPR038063">
    <property type="entry name" value="Transpep_catalytic_dom"/>
</dbReference>
<feature type="active site" description="Proton donor/acceptor" evidence="7">
    <location>
        <position position="366"/>
    </location>
</feature>
<evidence type="ECO:0000256" key="6">
    <source>
        <dbReference type="ARBA" id="ARBA00023316"/>
    </source>
</evidence>
<organism evidence="10 11">
    <name type="scientific">Dietzia kunjamensis subsp. schimae</name>
    <dbReference type="NCBI Taxonomy" id="498198"/>
    <lineage>
        <taxon>Bacteria</taxon>
        <taxon>Bacillati</taxon>
        <taxon>Actinomycetota</taxon>
        <taxon>Actinomycetes</taxon>
        <taxon>Mycobacteriales</taxon>
        <taxon>Dietziaceae</taxon>
        <taxon>Dietzia</taxon>
    </lineage>
</organism>
<keyword evidence="5" id="KW-0012">Acyltransferase</keyword>
<dbReference type="Gene3D" id="2.40.440.10">
    <property type="entry name" value="L,D-transpeptidase catalytic domain-like"/>
    <property type="match status" value="1"/>
</dbReference>
<feature type="active site" description="Nucleophile" evidence="7">
    <location>
        <position position="384"/>
    </location>
</feature>
<dbReference type="SUPFAM" id="SSF141523">
    <property type="entry name" value="L,D-transpeptidase catalytic domain-like"/>
    <property type="match status" value="1"/>
</dbReference>
<dbReference type="Pfam" id="PF17964">
    <property type="entry name" value="Big_10"/>
    <property type="match status" value="1"/>
</dbReference>
<evidence type="ECO:0000256" key="5">
    <source>
        <dbReference type="ARBA" id="ARBA00023315"/>
    </source>
</evidence>
<dbReference type="EMBL" id="FXTG01000006">
    <property type="protein sequence ID" value="SMO79980.1"/>
    <property type="molecule type" value="Genomic_DNA"/>
</dbReference>
<evidence type="ECO:0000259" key="9">
    <source>
        <dbReference type="PROSITE" id="PS52029"/>
    </source>
</evidence>
<keyword evidence="3 7" id="KW-0133">Cell shape</keyword>
<dbReference type="PANTHER" id="PTHR30582">
    <property type="entry name" value="L,D-TRANSPEPTIDASE"/>
    <property type="match status" value="1"/>
</dbReference>
<gene>
    <name evidence="10" type="ORF">SAMN06265174_106135</name>
</gene>
<dbReference type="CDD" id="cd13432">
    <property type="entry name" value="LDT_IgD_like_2"/>
    <property type="match status" value="1"/>
</dbReference>
<feature type="domain" description="L,D-TPase catalytic" evidence="9">
    <location>
        <begin position="283"/>
        <end position="408"/>
    </location>
</feature>